<evidence type="ECO:0000256" key="4">
    <source>
        <dbReference type="ARBA" id="ARBA00022801"/>
    </source>
</evidence>
<dbReference type="GO" id="GO:0046872">
    <property type="term" value="F:metal ion binding"/>
    <property type="evidence" value="ECO:0007669"/>
    <property type="project" value="UniProtKB-KW"/>
</dbReference>
<dbReference type="PANTHER" id="PTHR21666">
    <property type="entry name" value="PEPTIDASE-RELATED"/>
    <property type="match status" value="1"/>
</dbReference>
<evidence type="ECO:0000313" key="11">
    <source>
        <dbReference type="Proteomes" id="UP000237925"/>
    </source>
</evidence>
<evidence type="ECO:0000313" key="10">
    <source>
        <dbReference type="EMBL" id="AVO49543.1"/>
    </source>
</evidence>
<evidence type="ECO:0000256" key="6">
    <source>
        <dbReference type="ARBA" id="ARBA00023049"/>
    </source>
</evidence>
<keyword evidence="6" id="KW-0482">Metalloprotease</keyword>
<protein>
    <submittedName>
        <fullName evidence="10">Endopeptidase</fullName>
    </submittedName>
</protein>
<dbReference type="PANTHER" id="PTHR21666:SF288">
    <property type="entry name" value="CELL DIVISION PROTEIN YTFB"/>
    <property type="match status" value="1"/>
</dbReference>
<keyword evidence="3" id="KW-0479">Metal-binding</keyword>
<dbReference type="KEGG" id="mela:C6568_09880"/>
<evidence type="ECO:0000259" key="9">
    <source>
        <dbReference type="Pfam" id="PF01551"/>
    </source>
</evidence>
<dbReference type="InterPro" id="IPR016047">
    <property type="entry name" value="M23ase_b-sheet_dom"/>
</dbReference>
<keyword evidence="5" id="KW-0862">Zinc</keyword>
<dbReference type="RefSeq" id="WP_106683975.1">
    <property type="nucleotide sequence ID" value="NZ_CP027667.1"/>
</dbReference>
<sequence>MASSYAKHSATFALGLLLAGGAALAQPPAPPAAVDIAILAARQLTLPVQGVAREALTDTFSNARSAGRRHDAIDILAPAGTPVLAVDDGRIAKLFLSKPGGITLYQFDPSGRYSYYYAHLERYADGLREGQMVRRGQVIGYVGDTGNARGGAPHLHFAIARLPPERSWWKGEAINPYPVLRGLEGAAHTADNGPSAASPPLSRRPPGAPDLP</sequence>
<feature type="compositionally biased region" description="Pro residues" evidence="7">
    <location>
        <begin position="202"/>
        <end position="212"/>
    </location>
</feature>
<keyword evidence="4" id="KW-0378">Hydrolase</keyword>
<evidence type="ECO:0000256" key="8">
    <source>
        <dbReference type="SAM" id="SignalP"/>
    </source>
</evidence>
<dbReference type="GO" id="GO:0004222">
    <property type="term" value="F:metalloendopeptidase activity"/>
    <property type="evidence" value="ECO:0007669"/>
    <property type="project" value="TreeGrafter"/>
</dbReference>
<evidence type="ECO:0000256" key="5">
    <source>
        <dbReference type="ARBA" id="ARBA00022833"/>
    </source>
</evidence>
<dbReference type="Proteomes" id="UP000237925">
    <property type="component" value="Chromosome"/>
</dbReference>
<evidence type="ECO:0000256" key="3">
    <source>
        <dbReference type="ARBA" id="ARBA00022723"/>
    </source>
</evidence>
<dbReference type="Pfam" id="PF01551">
    <property type="entry name" value="Peptidase_M23"/>
    <property type="match status" value="1"/>
</dbReference>
<feature type="signal peptide" evidence="8">
    <location>
        <begin position="1"/>
        <end position="25"/>
    </location>
</feature>
<feature type="chain" id="PRO_5015338704" evidence="8">
    <location>
        <begin position="26"/>
        <end position="212"/>
    </location>
</feature>
<organism evidence="10 11">
    <name type="scientific">Melaminivora suipulveris</name>
    <dbReference type="NCBI Taxonomy" id="2109913"/>
    <lineage>
        <taxon>Bacteria</taxon>
        <taxon>Pseudomonadati</taxon>
        <taxon>Pseudomonadota</taxon>
        <taxon>Betaproteobacteria</taxon>
        <taxon>Burkholderiales</taxon>
        <taxon>Comamonadaceae</taxon>
        <taxon>Melaminivora</taxon>
    </lineage>
</organism>
<accession>A0A2R3QCN9</accession>
<feature type="domain" description="M23ase beta-sheet core" evidence="9">
    <location>
        <begin position="69"/>
        <end position="176"/>
    </location>
</feature>
<evidence type="ECO:0000256" key="1">
    <source>
        <dbReference type="ARBA" id="ARBA00001947"/>
    </source>
</evidence>
<evidence type="ECO:0000256" key="2">
    <source>
        <dbReference type="ARBA" id="ARBA00022670"/>
    </source>
</evidence>
<dbReference type="Gene3D" id="2.70.70.10">
    <property type="entry name" value="Glucose Permease (Domain IIA)"/>
    <property type="match status" value="1"/>
</dbReference>
<dbReference type="OrthoDB" id="9800107at2"/>
<proteinExistence type="predicted"/>
<dbReference type="InterPro" id="IPR011055">
    <property type="entry name" value="Dup_hybrid_motif"/>
</dbReference>
<dbReference type="EMBL" id="CP027667">
    <property type="protein sequence ID" value="AVO49543.1"/>
    <property type="molecule type" value="Genomic_DNA"/>
</dbReference>
<name>A0A2R3QCN9_9BURK</name>
<evidence type="ECO:0000256" key="7">
    <source>
        <dbReference type="SAM" id="MobiDB-lite"/>
    </source>
</evidence>
<reference evidence="10 11" key="1">
    <citation type="submission" date="2018-03" db="EMBL/GenBank/DDBJ databases">
        <title>Genome sequencing of Melaminivora sp.</title>
        <authorList>
            <person name="Kim S.-J."/>
            <person name="Heo J."/>
            <person name="Ahn J.-H."/>
            <person name="Kwon S.-W."/>
        </authorList>
    </citation>
    <scope>NUCLEOTIDE SEQUENCE [LARGE SCALE GENOMIC DNA]</scope>
    <source>
        <strain evidence="10 11">SC2-9</strain>
    </source>
</reference>
<feature type="region of interest" description="Disordered" evidence="7">
    <location>
        <begin position="186"/>
        <end position="212"/>
    </location>
</feature>
<keyword evidence="11" id="KW-1185">Reference proteome</keyword>
<keyword evidence="2" id="KW-0645">Protease</keyword>
<comment type="cofactor">
    <cofactor evidence="1">
        <name>Zn(2+)</name>
        <dbReference type="ChEBI" id="CHEBI:29105"/>
    </cofactor>
</comment>
<keyword evidence="8" id="KW-0732">Signal</keyword>
<dbReference type="SUPFAM" id="SSF51261">
    <property type="entry name" value="Duplicated hybrid motif"/>
    <property type="match status" value="1"/>
</dbReference>
<dbReference type="AlphaFoldDB" id="A0A2R3QCN9"/>
<dbReference type="GO" id="GO:0006508">
    <property type="term" value="P:proteolysis"/>
    <property type="evidence" value="ECO:0007669"/>
    <property type="project" value="UniProtKB-KW"/>
</dbReference>
<dbReference type="InterPro" id="IPR050570">
    <property type="entry name" value="Cell_wall_metabolism_enzyme"/>
</dbReference>
<dbReference type="CDD" id="cd12797">
    <property type="entry name" value="M23_peptidase"/>
    <property type="match status" value="1"/>
</dbReference>
<gene>
    <name evidence="10" type="ORF">C6568_09880</name>
</gene>